<dbReference type="SMART" id="SM00361">
    <property type="entry name" value="RRM_1"/>
    <property type="match status" value="1"/>
</dbReference>
<dbReference type="Proteomes" id="UP000587760">
    <property type="component" value="Unassembled WGS sequence"/>
</dbReference>
<dbReference type="Gene3D" id="3.30.70.330">
    <property type="match status" value="1"/>
</dbReference>
<dbReference type="GO" id="GO:0003723">
    <property type="term" value="F:RNA binding"/>
    <property type="evidence" value="ECO:0007669"/>
    <property type="project" value="UniProtKB-KW"/>
</dbReference>
<gene>
    <name evidence="3" type="ORF">HNR50_000576</name>
</gene>
<dbReference type="RefSeq" id="WP_184743454.1">
    <property type="nucleotide sequence ID" value="NZ_JACHGJ010000001.1"/>
</dbReference>
<dbReference type="InterPro" id="IPR035979">
    <property type="entry name" value="RBD_domain_sf"/>
</dbReference>
<dbReference type="EMBL" id="JACHGJ010000001">
    <property type="protein sequence ID" value="MBB6478943.1"/>
    <property type="molecule type" value="Genomic_DNA"/>
</dbReference>
<organism evidence="3 4">
    <name type="scientific">Spirochaeta isovalerica</name>
    <dbReference type="NCBI Taxonomy" id="150"/>
    <lineage>
        <taxon>Bacteria</taxon>
        <taxon>Pseudomonadati</taxon>
        <taxon>Spirochaetota</taxon>
        <taxon>Spirochaetia</taxon>
        <taxon>Spirochaetales</taxon>
        <taxon>Spirochaetaceae</taxon>
        <taxon>Spirochaeta</taxon>
    </lineage>
</organism>
<accession>A0A841R558</accession>
<evidence type="ECO:0000259" key="2">
    <source>
        <dbReference type="PROSITE" id="PS50102"/>
    </source>
</evidence>
<keyword evidence="4" id="KW-1185">Reference proteome</keyword>
<name>A0A841R558_9SPIO</name>
<dbReference type="CDD" id="cd21608">
    <property type="entry name" value="RRM2_NsCP33_like"/>
    <property type="match status" value="1"/>
</dbReference>
<dbReference type="InterPro" id="IPR003954">
    <property type="entry name" value="RRM_euk-type"/>
</dbReference>
<dbReference type="Pfam" id="PF00076">
    <property type="entry name" value="RRM_1"/>
    <property type="match status" value="1"/>
</dbReference>
<dbReference type="AlphaFoldDB" id="A0A841R558"/>
<dbReference type="InterPro" id="IPR012677">
    <property type="entry name" value="Nucleotide-bd_a/b_plait_sf"/>
</dbReference>
<dbReference type="InterPro" id="IPR052462">
    <property type="entry name" value="SLIRP/GR-RBP-like"/>
</dbReference>
<comment type="caution">
    <text evidence="3">The sequence shown here is derived from an EMBL/GenBank/DDBJ whole genome shotgun (WGS) entry which is preliminary data.</text>
</comment>
<evidence type="ECO:0000313" key="4">
    <source>
        <dbReference type="Proteomes" id="UP000587760"/>
    </source>
</evidence>
<proteinExistence type="predicted"/>
<dbReference type="InterPro" id="IPR048289">
    <property type="entry name" value="RRM2_NsCP33-like"/>
</dbReference>
<sequence>MSKKIYVGNLSYRTVEDGLGDLFAQYGQVNSVKIIFDRETNRSKGFGFIEMEDDEAAEAAISELNNSEFEGRNLRVNEAIERERRPRRDNFNNY</sequence>
<protein>
    <submittedName>
        <fullName evidence="3">RNA recognition motif-containing protein</fullName>
    </submittedName>
</protein>
<dbReference type="PANTHER" id="PTHR48027">
    <property type="entry name" value="HETEROGENEOUS NUCLEAR RIBONUCLEOPROTEIN 87F-RELATED"/>
    <property type="match status" value="1"/>
</dbReference>
<reference evidence="3 4" key="1">
    <citation type="submission" date="2020-08" db="EMBL/GenBank/DDBJ databases">
        <title>Genomic Encyclopedia of Type Strains, Phase IV (KMG-IV): sequencing the most valuable type-strain genomes for metagenomic binning, comparative biology and taxonomic classification.</title>
        <authorList>
            <person name="Goeker M."/>
        </authorList>
    </citation>
    <scope>NUCLEOTIDE SEQUENCE [LARGE SCALE GENOMIC DNA]</scope>
    <source>
        <strain evidence="3 4">DSM 2461</strain>
    </source>
</reference>
<dbReference type="SUPFAM" id="SSF54928">
    <property type="entry name" value="RNA-binding domain, RBD"/>
    <property type="match status" value="1"/>
</dbReference>
<feature type="domain" description="RRM" evidence="2">
    <location>
        <begin position="3"/>
        <end position="81"/>
    </location>
</feature>
<keyword evidence="1" id="KW-0694">RNA-binding</keyword>
<dbReference type="PROSITE" id="PS50102">
    <property type="entry name" value="RRM"/>
    <property type="match status" value="1"/>
</dbReference>
<evidence type="ECO:0000256" key="1">
    <source>
        <dbReference type="ARBA" id="ARBA00022884"/>
    </source>
</evidence>
<evidence type="ECO:0000313" key="3">
    <source>
        <dbReference type="EMBL" id="MBB6478943.1"/>
    </source>
</evidence>
<dbReference type="InterPro" id="IPR000504">
    <property type="entry name" value="RRM_dom"/>
</dbReference>
<dbReference type="SMART" id="SM00360">
    <property type="entry name" value="RRM"/>
    <property type="match status" value="1"/>
</dbReference>